<dbReference type="Pfam" id="PF13144">
    <property type="entry name" value="ChapFlgA"/>
    <property type="match status" value="1"/>
</dbReference>
<feature type="chain" id="PRO_5017754679" evidence="4">
    <location>
        <begin position="31"/>
        <end position="332"/>
    </location>
</feature>
<evidence type="ECO:0000256" key="4">
    <source>
        <dbReference type="SAM" id="SignalP"/>
    </source>
</evidence>
<dbReference type="AlphaFoldDB" id="A0A3D9HSI8"/>
<comment type="subcellular location">
    <subcellularLocation>
        <location evidence="1">Periplasm</location>
    </subcellularLocation>
</comment>
<dbReference type="EMBL" id="QRDW01000002">
    <property type="protein sequence ID" value="RED52457.1"/>
    <property type="molecule type" value="Genomic_DNA"/>
</dbReference>
<evidence type="ECO:0000313" key="6">
    <source>
        <dbReference type="EMBL" id="RED52457.1"/>
    </source>
</evidence>
<dbReference type="InterPro" id="IPR039246">
    <property type="entry name" value="Flagellar_FlgA"/>
</dbReference>
<keyword evidence="2 4" id="KW-0732">Signal</keyword>
<dbReference type="GO" id="GO:0044780">
    <property type="term" value="P:bacterial-type flagellum assembly"/>
    <property type="evidence" value="ECO:0007669"/>
    <property type="project" value="InterPro"/>
</dbReference>
<keyword evidence="6" id="KW-0282">Flagellum</keyword>
<gene>
    <name evidence="6" type="ORF">DFP90_102478</name>
</gene>
<feature type="signal peptide" evidence="4">
    <location>
        <begin position="1"/>
        <end position="30"/>
    </location>
</feature>
<keyword evidence="6" id="KW-0966">Cell projection</keyword>
<evidence type="ECO:0000256" key="1">
    <source>
        <dbReference type="ARBA" id="ARBA00004418"/>
    </source>
</evidence>
<keyword evidence="3" id="KW-0574">Periplasm</keyword>
<dbReference type="NCBIfam" id="TIGR03170">
    <property type="entry name" value="flgA_cterm"/>
    <property type="match status" value="1"/>
</dbReference>
<dbReference type="CDD" id="cd11614">
    <property type="entry name" value="SAF_CpaB_FlgA_like"/>
    <property type="match status" value="1"/>
</dbReference>
<dbReference type="InterPro" id="IPR013974">
    <property type="entry name" value="SAF"/>
</dbReference>
<reference evidence="6 7" key="1">
    <citation type="submission" date="2018-07" db="EMBL/GenBank/DDBJ databases">
        <title>Genomic Encyclopedia of Type Strains, Phase III (KMG-III): the genomes of soil and plant-associated and newly described type strains.</title>
        <authorList>
            <person name="Whitman W."/>
        </authorList>
    </citation>
    <scope>NUCLEOTIDE SEQUENCE [LARGE SCALE GENOMIC DNA]</scope>
    <source>
        <strain evidence="6 7">CECT 8488</strain>
    </source>
</reference>
<comment type="caution">
    <text evidence="6">The sequence shown here is derived from an EMBL/GenBank/DDBJ whole genome shotgun (WGS) entry which is preliminary data.</text>
</comment>
<evidence type="ECO:0000313" key="7">
    <source>
        <dbReference type="Proteomes" id="UP000256845"/>
    </source>
</evidence>
<keyword evidence="6" id="KW-0969">Cilium</keyword>
<name>A0A3D9HSI8_9PROT</name>
<protein>
    <submittedName>
        <fullName evidence="6">Flagella basal body P-ring formation protein FlgA</fullName>
    </submittedName>
</protein>
<dbReference type="PANTHER" id="PTHR36307">
    <property type="entry name" value="FLAGELLA BASAL BODY P-RING FORMATION PROTEIN FLGA"/>
    <property type="match status" value="1"/>
</dbReference>
<keyword evidence="7" id="KW-1185">Reference proteome</keyword>
<evidence type="ECO:0000256" key="3">
    <source>
        <dbReference type="ARBA" id="ARBA00022764"/>
    </source>
</evidence>
<dbReference type="InterPro" id="IPR017585">
    <property type="entry name" value="SAF_FlgA"/>
</dbReference>
<feature type="domain" description="SAF" evidence="5">
    <location>
        <begin position="200"/>
        <end position="262"/>
    </location>
</feature>
<dbReference type="Gene3D" id="3.90.1210.10">
    <property type="entry name" value="Antifreeze-like/N-acetylneuraminic acid synthase C-terminal domain"/>
    <property type="match status" value="1"/>
</dbReference>
<organism evidence="6 7">
    <name type="scientific">Aestuariispira insulae</name>
    <dbReference type="NCBI Taxonomy" id="1461337"/>
    <lineage>
        <taxon>Bacteria</taxon>
        <taxon>Pseudomonadati</taxon>
        <taxon>Pseudomonadota</taxon>
        <taxon>Alphaproteobacteria</taxon>
        <taxon>Rhodospirillales</taxon>
        <taxon>Kiloniellaceae</taxon>
        <taxon>Aestuariispira</taxon>
    </lineage>
</organism>
<dbReference type="RefSeq" id="WP_181905251.1">
    <property type="nucleotide sequence ID" value="NZ_QRDW01000002.1"/>
</dbReference>
<dbReference type="SMART" id="SM00858">
    <property type="entry name" value="SAF"/>
    <property type="match status" value="1"/>
</dbReference>
<sequence>MRNHITRHFSRLLSGLTIAFTIGLTGPAAATDKDTISAPVMLRSQVSVDNDQIRLGDVFLNVDKYAERTIARAPGPGKSITLKASWLWRVANFYSLDWRPTSKLDTATVTRSSIEIDSEQMVSQIRAEIEDKYRGEGPFEIDLDRNLLSIQLPTNVEPGIRVRNLNIDQRSGRFSATVVAPAQGNILASIPLSGSIYEIIEVAVPARRLMRNEIITARDLQVIRVRKSDILRHAVTDADHLIGMAAKRVLISGNAVTLDDIQEPILVQRNTRVTVELQTDFMQLTAQGKAMQSGARGEIIQVRNLTSGKTIEAVVTGANLVTVAMPTQSAMR</sequence>
<evidence type="ECO:0000259" key="5">
    <source>
        <dbReference type="SMART" id="SM00858"/>
    </source>
</evidence>
<accession>A0A3D9HSI8</accession>
<dbReference type="PANTHER" id="PTHR36307:SF1">
    <property type="entry name" value="FLAGELLA BASAL BODY P-RING FORMATION PROTEIN FLGA"/>
    <property type="match status" value="1"/>
</dbReference>
<dbReference type="GO" id="GO:0042597">
    <property type="term" value="C:periplasmic space"/>
    <property type="evidence" value="ECO:0007669"/>
    <property type="project" value="UniProtKB-SubCell"/>
</dbReference>
<dbReference type="Gene3D" id="2.30.30.760">
    <property type="match status" value="1"/>
</dbReference>
<dbReference type="Proteomes" id="UP000256845">
    <property type="component" value="Unassembled WGS sequence"/>
</dbReference>
<evidence type="ECO:0000256" key="2">
    <source>
        <dbReference type="ARBA" id="ARBA00022729"/>
    </source>
</evidence>
<proteinExistence type="predicted"/>